<dbReference type="Pfam" id="PF03966">
    <property type="entry name" value="Trm112p"/>
    <property type="match status" value="1"/>
</dbReference>
<dbReference type="GO" id="GO:0005654">
    <property type="term" value="C:nucleoplasm"/>
    <property type="evidence" value="ECO:0007669"/>
    <property type="project" value="UniProtKB-SubCell"/>
</dbReference>
<dbReference type="InterPro" id="IPR005651">
    <property type="entry name" value="Trm112-like"/>
</dbReference>
<evidence type="ECO:0000256" key="3">
    <source>
        <dbReference type="ARBA" id="ARBA00007980"/>
    </source>
</evidence>
<dbReference type="InParanoid" id="A0A7R8ULT6"/>
<dbReference type="AlphaFoldDB" id="A0A7R8ULT6"/>
<reference evidence="8 9" key="1">
    <citation type="submission" date="2020-11" db="EMBL/GenBank/DDBJ databases">
        <authorList>
            <person name="Wallbank WR R."/>
            <person name="Pardo Diaz C."/>
            <person name="Kozak K."/>
            <person name="Martin S."/>
            <person name="Jiggins C."/>
            <person name="Moest M."/>
            <person name="Warren A I."/>
            <person name="Generalovic N T."/>
            <person name="Byers J.R.P. K."/>
            <person name="Montejo-Kovacevich G."/>
            <person name="Yen C E."/>
        </authorList>
    </citation>
    <scope>NUCLEOTIDE SEQUENCE [LARGE SCALE GENOMIC DNA]</scope>
</reference>
<accession>A0A7R8ULT6</accession>
<evidence type="ECO:0000256" key="1">
    <source>
        <dbReference type="ARBA" id="ARBA00004556"/>
    </source>
</evidence>
<sequence length="124" mass="14105">MKLITYNFLTSKCIRGVKVGYPLKLKIVQKEVVQTDFNPEFITRLLPRLDYPTVHMAAELVDCAEGVPKELGENYAADQDLLQKLHHILLEIDIIEGQLECPETGRIFPITQGIPNMLLNEDEV</sequence>
<evidence type="ECO:0000313" key="9">
    <source>
        <dbReference type="Proteomes" id="UP000594454"/>
    </source>
</evidence>
<comment type="subcellular location">
    <subcellularLocation>
        <location evidence="1">Cytoplasm</location>
        <location evidence="1">Perinuclear region</location>
    </subcellularLocation>
    <subcellularLocation>
        <location evidence="2">Nucleus</location>
        <location evidence="2">Nucleoplasm</location>
    </subcellularLocation>
</comment>
<evidence type="ECO:0000256" key="6">
    <source>
        <dbReference type="ARBA" id="ARBA00023242"/>
    </source>
</evidence>
<dbReference type="FunFam" id="2.20.25.10:FF:000027">
    <property type="entry name" value="Multifunctional methyltransferase subunit TRM112-like protein"/>
    <property type="match status" value="1"/>
</dbReference>
<dbReference type="GO" id="GO:0048471">
    <property type="term" value="C:perinuclear region of cytoplasm"/>
    <property type="evidence" value="ECO:0007669"/>
    <property type="project" value="UniProtKB-SubCell"/>
</dbReference>
<evidence type="ECO:0000256" key="7">
    <source>
        <dbReference type="ARBA" id="ARBA00030516"/>
    </source>
</evidence>
<dbReference type="GO" id="GO:0070476">
    <property type="term" value="P:rRNA (guanine-N7)-methylation"/>
    <property type="evidence" value="ECO:0007669"/>
    <property type="project" value="TreeGrafter"/>
</dbReference>
<gene>
    <name evidence="8" type="ORF">HERILL_LOCUS6206</name>
</gene>
<keyword evidence="9" id="KW-1185">Reference proteome</keyword>
<evidence type="ECO:0000313" key="8">
    <source>
        <dbReference type="EMBL" id="CAD7083233.1"/>
    </source>
</evidence>
<evidence type="ECO:0000256" key="2">
    <source>
        <dbReference type="ARBA" id="ARBA00004642"/>
    </source>
</evidence>
<proteinExistence type="inferred from homology"/>
<dbReference type="GO" id="GO:0046982">
    <property type="term" value="F:protein heterodimerization activity"/>
    <property type="evidence" value="ECO:0007669"/>
    <property type="project" value="InterPro"/>
</dbReference>
<evidence type="ECO:0000256" key="5">
    <source>
        <dbReference type="ARBA" id="ARBA00022490"/>
    </source>
</evidence>
<dbReference type="OMA" id="NMLTSKC"/>
<dbReference type="PANTHER" id="PTHR12773:SF0">
    <property type="entry name" value="MULTIFUNCTIONAL METHYLTRANSFERASE SUBUNIT TRM112-LIKE PROTEIN"/>
    <property type="match status" value="1"/>
</dbReference>
<comment type="similarity">
    <text evidence="3">Belongs to the TRM112 family.</text>
</comment>
<dbReference type="Proteomes" id="UP000594454">
    <property type="component" value="Chromosome 2"/>
</dbReference>
<dbReference type="OrthoDB" id="2187549at2759"/>
<dbReference type="InterPro" id="IPR039127">
    <property type="entry name" value="Trm112"/>
</dbReference>
<keyword evidence="5" id="KW-0963">Cytoplasm</keyword>
<name>A0A7R8ULT6_HERIL</name>
<organism evidence="8 9">
    <name type="scientific">Hermetia illucens</name>
    <name type="common">Black soldier fly</name>
    <dbReference type="NCBI Taxonomy" id="343691"/>
    <lineage>
        <taxon>Eukaryota</taxon>
        <taxon>Metazoa</taxon>
        <taxon>Ecdysozoa</taxon>
        <taxon>Arthropoda</taxon>
        <taxon>Hexapoda</taxon>
        <taxon>Insecta</taxon>
        <taxon>Pterygota</taxon>
        <taxon>Neoptera</taxon>
        <taxon>Endopterygota</taxon>
        <taxon>Diptera</taxon>
        <taxon>Brachycera</taxon>
        <taxon>Stratiomyomorpha</taxon>
        <taxon>Stratiomyidae</taxon>
        <taxon>Hermetiinae</taxon>
        <taxon>Hermetia</taxon>
    </lineage>
</organism>
<dbReference type="FunCoup" id="A0A7R8ULT6">
    <property type="interactions" value="1603"/>
</dbReference>
<dbReference type="GO" id="GO:0030488">
    <property type="term" value="P:tRNA methylation"/>
    <property type="evidence" value="ECO:0007669"/>
    <property type="project" value="TreeGrafter"/>
</dbReference>
<dbReference type="EMBL" id="LR899010">
    <property type="protein sequence ID" value="CAD7083233.1"/>
    <property type="molecule type" value="Genomic_DNA"/>
</dbReference>
<dbReference type="Gene3D" id="2.20.25.10">
    <property type="match status" value="1"/>
</dbReference>
<evidence type="ECO:0000256" key="4">
    <source>
        <dbReference type="ARBA" id="ARBA00019989"/>
    </source>
</evidence>
<dbReference type="CDD" id="cd21089">
    <property type="entry name" value="Trm112-like"/>
    <property type="match status" value="1"/>
</dbReference>
<protein>
    <recommendedName>
        <fullName evidence="4">Multifunctional methyltransferase subunit TRM112-like protein</fullName>
    </recommendedName>
    <alternativeName>
        <fullName evidence="7">tRNA methyltransferase 112 homolog</fullName>
    </alternativeName>
</protein>
<keyword evidence="6" id="KW-0539">Nucleus</keyword>
<dbReference type="SUPFAM" id="SSF158997">
    <property type="entry name" value="Trm112p-like"/>
    <property type="match status" value="1"/>
</dbReference>
<dbReference type="PANTHER" id="PTHR12773">
    <property type="entry name" value="UPF0315 PROTEIN-RELATED"/>
    <property type="match status" value="1"/>
</dbReference>